<protein>
    <submittedName>
        <fullName evidence="1">Uncharacterized protein</fullName>
    </submittedName>
</protein>
<accession>A0A654ILQ5</accession>
<sequence length="356" mass="42692">MSIEYKEIEVRNSRLTQKPNYLVDAIFSKQKYQEDKKEFYKLYLIVSKNSRYYDETKLSNNLYNLFYSISYKNNNKLVKLTSNEKNLINYQISTNKEKQFIIINIPVNIFNNNKLELFFDAKFKANNLNEEFSNTILLNTKAKHNKNKYLNNLITYYKNFDKYKNKSELTSLLTYELNYKQLDFMINQKYQKIMDFDSNFNVNLHKDFNTNWEINNLINNLLNSNVNNFIQINKLQINDFIKPNKYYKDLPKGIVKNDGIYFNNTSIIKDQIVVNNSNTQGFIFNGLVENTFYYDLKIFDDLLKFENKINSIKFVDCNDCDFINQFVSKYLLSKEFFYSLEINPNLESELVKYEVK</sequence>
<dbReference type="EMBL" id="LR739236">
    <property type="protein sequence ID" value="VZR99772.1"/>
    <property type="molecule type" value="Genomic_DNA"/>
</dbReference>
<reference evidence="1" key="1">
    <citation type="submission" date="2019-11" db="EMBL/GenBank/DDBJ databases">
        <authorList>
            <person name="Falquet L."/>
            <person name="Falquet L."/>
        </authorList>
    </citation>
    <scope>NUCLEOTIDE SEQUENCE</scope>
    <source>
        <strain evidence="1">14/OD_0535</strain>
    </source>
</reference>
<evidence type="ECO:0000313" key="1">
    <source>
        <dbReference type="EMBL" id="VZR99772.1"/>
    </source>
</evidence>
<gene>
    <name evidence="1" type="ORF">MF5583_00260</name>
</gene>
<proteinExistence type="predicted"/>
<dbReference type="AlphaFoldDB" id="A0A654ILQ5"/>
<dbReference type="RefSeq" id="WP_347938424.1">
    <property type="nucleotide sequence ID" value="NZ_CP142077.1"/>
</dbReference>
<organism evidence="1">
    <name type="scientific">Mycoplasma feriruminatoris</name>
    <dbReference type="NCBI Taxonomy" id="1179777"/>
    <lineage>
        <taxon>Bacteria</taxon>
        <taxon>Bacillati</taxon>
        <taxon>Mycoplasmatota</taxon>
        <taxon>Mollicutes</taxon>
        <taxon>Mycoplasmataceae</taxon>
        <taxon>Mycoplasma</taxon>
    </lineage>
</organism>
<name>A0A654ILQ5_9MOLU</name>